<dbReference type="PANTHER" id="PTHR35555">
    <property type="entry name" value="ENDONUCLEASE-REVERSE TRANSCRIPTASE"/>
    <property type="match status" value="1"/>
</dbReference>
<evidence type="ECO:0000256" key="1">
    <source>
        <dbReference type="SAM" id="MobiDB-lite"/>
    </source>
</evidence>
<evidence type="ECO:0000313" key="4">
    <source>
        <dbReference type="Proteomes" id="UP000735302"/>
    </source>
</evidence>
<feature type="transmembrane region" description="Helical" evidence="2">
    <location>
        <begin position="545"/>
        <end position="566"/>
    </location>
</feature>
<gene>
    <name evidence="3" type="ORF">PoB_002837600</name>
</gene>
<feature type="transmembrane region" description="Helical" evidence="2">
    <location>
        <begin position="123"/>
        <end position="144"/>
    </location>
</feature>
<reference evidence="3 4" key="1">
    <citation type="journal article" date="2021" name="Elife">
        <title>Chloroplast acquisition without the gene transfer in kleptoplastic sea slugs, Plakobranchus ocellatus.</title>
        <authorList>
            <person name="Maeda T."/>
            <person name="Takahashi S."/>
            <person name="Yoshida T."/>
            <person name="Shimamura S."/>
            <person name="Takaki Y."/>
            <person name="Nagai Y."/>
            <person name="Toyoda A."/>
            <person name="Suzuki Y."/>
            <person name="Arimoto A."/>
            <person name="Ishii H."/>
            <person name="Satoh N."/>
            <person name="Nishiyama T."/>
            <person name="Hasebe M."/>
            <person name="Maruyama T."/>
            <person name="Minagawa J."/>
            <person name="Obokata J."/>
            <person name="Shigenobu S."/>
        </authorList>
    </citation>
    <scope>NUCLEOTIDE SEQUENCE [LARGE SCALE GENOMIC DNA]</scope>
</reference>
<feature type="transmembrane region" description="Helical" evidence="2">
    <location>
        <begin position="172"/>
        <end position="192"/>
    </location>
</feature>
<dbReference type="EMBL" id="BLXT01003539">
    <property type="protein sequence ID" value="GFO01871.1"/>
    <property type="molecule type" value="Genomic_DNA"/>
</dbReference>
<dbReference type="Proteomes" id="UP000735302">
    <property type="component" value="Unassembled WGS sequence"/>
</dbReference>
<feature type="transmembrane region" description="Helical" evidence="2">
    <location>
        <begin position="601"/>
        <end position="628"/>
    </location>
</feature>
<keyword evidence="2" id="KW-0472">Membrane</keyword>
<evidence type="ECO:0000256" key="2">
    <source>
        <dbReference type="SAM" id="Phobius"/>
    </source>
</evidence>
<protein>
    <submittedName>
        <fullName evidence="3">60 kDa ss-a/ro ribonucleoprotein</fullName>
    </submittedName>
</protein>
<feature type="region of interest" description="Disordered" evidence="1">
    <location>
        <begin position="374"/>
        <end position="413"/>
    </location>
</feature>
<dbReference type="GO" id="GO:1990904">
    <property type="term" value="C:ribonucleoprotein complex"/>
    <property type="evidence" value="ECO:0007669"/>
    <property type="project" value="UniProtKB-KW"/>
</dbReference>
<keyword evidence="2" id="KW-1133">Transmembrane helix</keyword>
<evidence type="ECO:0000313" key="3">
    <source>
        <dbReference type="EMBL" id="GFO01871.1"/>
    </source>
</evidence>
<sequence length="634" mass="71929">MPNSLPETLPPFVVNPSVERRQPHTMTYRRLEAADRDRLFNSDTAQVQPDDDEQRSQINFSARLPDWLWAVLAAMLGIGGKRRKWRLAIATSLHVLTLVFGFMFAFCGFVFNVFDVMSERSETTMLVGICKCVLGAYWVGLGIYSHSLAARLFSNVRLVECIRLHSKTLFKVNTAFIILVLSVAVVIVNIYWNRTLIHNKHDPILFNETKVQEGNCATAGINVFVCEMYYVARIVYSIAYLMWNLLVSSILLSVCRTHTIWIRRFVKELLYDFKIYEEFLMLQALGPRVTLVEGSNKPQDKRKRMPTVRESDIWDDDIEDTDYTERASQPPENVHILKSMRRRRYSTFDTNSLNIPRVRSAQAIASSQEMDYIKAPAPKGSKPADDNLPNRNPDNGDEPVPPTTYAAATSKTKSAKLFPRSNSVNEFRSSTGVAKESASLGEAGHVTIQSVDGRTSQARLEESMQQTGDFVSAIGSTEALYKNALEDKKPPILSNEDLLYTYFLLVRRYSSTSRILQRWVATTITFVMVWSTLLIIYWTTHDTDYISFFEFFVPLFILYLLTSAYADANSEASSIIKCVLPTQERVPVLFYMRNIPIELKVFSVTLTYNAILTVVAGVAVTIASRIILEQFGLG</sequence>
<proteinExistence type="predicted"/>
<dbReference type="AlphaFoldDB" id="A0AAV3ZS23"/>
<comment type="caution">
    <text evidence="3">The sequence shown here is derived from an EMBL/GenBank/DDBJ whole genome shotgun (WGS) entry which is preliminary data.</text>
</comment>
<feature type="compositionally biased region" description="Low complexity" evidence="1">
    <location>
        <begin position="403"/>
        <end position="413"/>
    </location>
</feature>
<feature type="transmembrane region" description="Helical" evidence="2">
    <location>
        <begin position="87"/>
        <end position="111"/>
    </location>
</feature>
<feature type="transmembrane region" description="Helical" evidence="2">
    <location>
        <begin position="234"/>
        <end position="255"/>
    </location>
</feature>
<keyword evidence="4" id="KW-1185">Reference proteome</keyword>
<accession>A0AAV3ZS23</accession>
<keyword evidence="3" id="KW-0687">Ribonucleoprotein</keyword>
<organism evidence="3 4">
    <name type="scientific">Plakobranchus ocellatus</name>
    <dbReference type="NCBI Taxonomy" id="259542"/>
    <lineage>
        <taxon>Eukaryota</taxon>
        <taxon>Metazoa</taxon>
        <taxon>Spiralia</taxon>
        <taxon>Lophotrochozoa</taxon>
        <taxon>Mollusca</taxon>
        <taxon>Gastropoda</taxon>
        <taxon>Heterobranchia</taxon>
        <taxon>Euthyneura</taxon>
        <taxon>Panpulmonata</taxon>
        <taxon>Sacoglossa</taxon>
        <taxon>Placobranchoidea</taxon>
        <taxon>Plakobranchidae</taxon>
        <taxon>Plakobranchus</taxon>
    </lineage>
</organism>
<keyword evidence="2" id="KW-0812">Transmembrane</keyword>
<name>A0AAV3ZS23_9GAST</name>
<dbReference type="PANTHER" id="PTHR35555:SF3">
    <property type="entry name" value="ENDONUCLEASE-REVERSE TRANSCRIPTASE"/>
    <property type="match status" value="1"/>
</dbReference>
<feature type="transmembrane region" description="Helical" evidence="2">
    <location>
        <begin position="519"/>
        <end position="539"/>
    </location>
</feature>